<dbReference type="Proteomes" id="UP000030672">
    <property type="component" value="Unassembled WGS sequence"/>
</dbReference>
<dbReference type="HOGENOM" id="CLU_1098305_0_0_1"/>
<dbReference type="InterPro" id="IPR021264">
    <property type="entry name" value="AFUB_079030/YDR124W-like"/>
</dbReference>
<proteinExistence type="predicted"/>
<evidence type="ECO:0000256" key="1">
    <source>
        <dbReference type="SAM" id="MobiDB-lite"/>
    </source>
</evidence>
<dbReference type="GeneID" id="63919903"/>
<organism evidence="3 4">
    <name type="scientific">Aureobasidium melanogenum (strain CBS 110374)</name>
    <name type="common">Aureobasidium pullulans var. melanogenum</name>
    <dbReference type="NCBI Taxonomy" id="1043003"/>
    <lineage>
        <taxon>Eukaryota</taxon>
        <taxon>Fungi</taxon>
        <taxon>Dikarya</taxon>
        <taxon>Ascomycota</taxon>
        <taxon>Pezizomycotina</taxon>
        <taxon>Dothideomycetes</taxon>
        <taxon>Dothideomycetidae</taxon>
        <taxon>Dothideales</taxon>
        <taxon>Saccotheciaceae</taxon>
        <taxon>Aureobasidium</taxon>
    </lineage>
</organism>
<feature type="region of interest" description="Disordered" evidence="1">
    <location>
        <begin position="1"/>
        <end position="61"/>
    </location>
</feature>
<dbReference type="PANTHER" id="PTHR36102">
    <property type="entry name" value="CHROMOSOME 10, WHOLE GENOME SHOTGUN SEQUENCE"/>
    <property type="match status" value="1"/>
</dbReference>
<dbReference type="Pfam" id="PF11001">
    <property type="entry name" value="AFUB_07903_YDR124W_hel"/>
    <property type="match status" value="1"/>
</dbReference>
<feature type="compositionally biased region" description="Polar residues" evidence="1">
    <location>
        <begin position="25"/>
        <end position="48"/>
    </location>
</feature>
<dbReference type="PANTHER" id="PTHR36102:SF1">
    <property type="entry name" value="YDR124W-LIKE HELICAL BUNDLE DOMAIN-CONTAINING PROTEIN"/>
    <property type="match status" value="1"/>
</dbReference>
<keyword evidence="4" id="KW-1185">Reference proteome</keyword>
<dbReference type="RefSeq" id="XP_040878847.1">
    <property type="nucleotide sequence ID" value="XM_041026530.1"/>
</dbReference>
<reference evidence="3 4" key="1">
    <citation type="journal article" date="2014" name="BMC Genomics">
        <title>Genome sequencing of four Aureobasidium pullulans varieties: biotechnological potential, stress tolerance, and description of new species.</title>
        <authorList>
            <person name="Gostin Ar C."/>
            <person name="Ohm R.A."/>
            <person name="Kogej T."/>
            <person name="Sonjak S."/>
            <person name="Turk M."/>
            <person name="Zajc J."/>
            <person name="Zalar P."/>
            <person name="Grube M."/>
            <person name="Sun H."/>
            <person name="Han J."/>
            <person name="Sharma A."/>
            <person name="Chiniquy J."/>
            <person name="Ngan C.Y."/>
            <person name="Lipzen A."/>
            <person name="Barry K."/>
            <person name="Grigoriev I.V."/>
            <person name="Gunde-Cimerman N."/>
        </authorList>
    </citation>
    <scope>NUCLEOTIDE SEQUENCE [LARGE SCALE GENOMIC DNA]</scope>
    <source>
        <strain evidence="3 4">CBS 110374</strain>
    </source>
</reference>
<feature type="region of interest" description="Disordered" evidence="1">
    <location>
        <begin position="197"/>
        <end position="222"/>
    </location>
</feature>
<feature type="domain" description="Subtelomeric hrmA-associated cluster protein AFUB-079030/YDR124W-like helical bundle" evidence="2">
    <location>
        <begin position="157"/>
        <end position="245"/>
    </location>
</feature>
<name>A0A074VRI2_AURM1</name>
<dbReference type="EMBL" id="KL584836">
    <property type="protein sequence ID" value="KEQ61824.1"/>
    <property type="molecule type" value="Genomic_DNA"/>
</dbReference>
<evidence type="ECO:0000313" key="4">
    <source>
        <dbReference type="Proteomes" id="UP000030672"/>
    </source>
</evidence>
<evidence type="ECO:0000313" key="3">
    <source>
        <dbReference type="EMBL" id="KEQ61824.1"/>
    </source>
</evidence>
<protein>
    <recommendedName>
        <fullName evidence="2">Subtelomeric hrmA-associated cluster protein AFUB-079030/YDR124W-like helical bundle domain-containing protein</fullName>
    </recommendedName>
</protein>
<accession>A0A074VRI2</accession>
<evidence type="ECO:0000259" key="2">
    <source>
        <dbReference type="Pfam" id="PF11001"/>
    </source>
</evidence>
<dbReference type="STRING" id="1043003.A0A074VRI2"/>
<feature type="region of interest" description="Disordered" evidence="1">
    <location>
        <begin position="111"/>
        <end position="146"/>
    </location>
</feature>
<sequence>MVSSSQPANRFGSHAGVGKQPGKPSASSASYRPITSSREQALTLNRSRNVALDRDDSSAVSKKKYVANRLDSLPPHVLDRFYQVCINEDVSQIKVSETALDPRAARILQIEEEPVSQHANPQQKASKRKAAASTDSSDDENEESWSNHGNMQITLHIANEDEVVHFLKMRFTQIQQLATKVIAKAWIKAICPKKQANFPYVDSNPRPDQSQKRRRPRHDGAPRIPLFWPDVELCRHKEPDHTRKTGMFIQMTA</sequence>
<gene>
    <name evidence="3" type="ORF">M437DRAFT_76000</name>
</gene>
<dbReference type="AlphaFoldDB" id="A0A074VRI2"/>
<dbReference type="InterPro" id="IPR047092">
    <property type="entry name" value="AFUB_07903/YDR124W-like_hel"/>
</dbReference>